<dbReference type="KEGG" id="acog:HWD57_14045"/>
<evidence type="ECO:0000313" key="2">
    <source>
        <dbReference type="Proteomes" id="UP000509684"/>
    </source>
</evidence>
<gene>
    <name evidence="1" type="ORF">HWD57_14045</name>
</gene>
<name>A0A7D5SQK4_9PROT</name>
<sequence>MTDSLLYNVPLALVDAYRGRHLVVRSRDPDLISAALSTKDCDDLAYVQILGLSAPVDGLLRWECGTPLDLVVEKPTEELPLLYKYSPLLTDRPVRVSVPFAPGFGKVVRLAISLDFAVKLEGSQPAHSLAEELLGVASDYLYRPSVSVPVEFFHSLFLAFFRQEPVSLWAVQEEDPRRIRYVTDQNEETVGKRFIGMAPPSDFNEFVSAQIAGLITEGGECRGCEFVDSCSGYFKWPARNYRCDTVKVLFRTLAEAARELRSDLAACPTNGTGAA</sequence>
<evidence type="ECO:0008006" key="3">
    <source>
        <dbReference type="Google" id="ProtNLM"/>
    </source>
</evidence>
<organism evidence="1 2">
    <name type="scientific">Candidatus Accumulibacter cognatus</name>
    <dbReference type="NCBI Taxonomy" id="2954383"/>
    <lineage>
        <taxon>Bacteria</taxon>
        <taxon>Pseudomonadati</taxon>
        <taxon>Pseudomonadota</taxon>
        <taxon>Betaproteobacteria</taxon>
        <taxon>Candidatus Accumulibacter</taxon>
    </lineage>
</organism>
<proteinExistence type="predicted"/>
<accession>A0A7D5SQK4</accession>
<protein>
    <recommendedName>
        <fullName evidence="3">SPASM domain-containing protein</fullName>
    </recommendedName>
</protein>
<evidence type="ECO:0000313" key="1">
    <source>
        <dbReference type="EMBL" id="QLH50783.1"/>
    </source>
</evidence>
<reference evidence="1 2" key="1">
    <citation type="journal article" date="2019" name="Microbiome">
        <title>Annotated bacterial chromosomes from frame-shift-corrected long-read metagenomic data.</title>
        <authorList>
            <person name="Arumugam K."/>
            <person name="Bagci C."/>
            <person name="Bessarab I."/>
            <person name="Beier S."/>
            <person name="Buchfink B."/>
            <person name="Gorska A."/>
            <person name="Qiu G."/>
            <person name="Huson D.H."/>
            <person name="Williams R.B.H."/>
        </authorList>
    </citation>
    <scope>NUCLEOTIDE SEQUENCE [LARGE SCALE GENOMIC DNA]</scope>
    <source>
        <strain evidence="1">SSA1</strain>
    </source>
</reference>
<dbReference type="EMBL" id="CP058708">
    <property type="protein sequence ID" value="QLH50783.1"/>
    <property type="molecule type" value="Genomic_DNA"/>
</dbReference>
<dbReference type="Proteomes" id="UP000509684">
    <property type="component" value="Chromosome"/>
</dbReference>
<dbReference type="AlphaFoldDB" id="A0A7D5SQK4"/>